<dbReference type="GO" id="GO:0006508">
    <property type="term" value="P:proteolysis"/>
    <property type="evidence" value="ECO:0007669"/>
    <property type="project" value="UniProtKB-KW"/>
</dbReference>
<dbReference type="GO" id="GO:0005737">
    <property type="term" value="C:cytoplasm"/>
    <property type="evidence" value="ECO:0007669"/>
    <property type="project" value="InterPro"/>
</dbReference>
<dbReference type="Gene3D" id="3.40.630.10">
    <property type="entry name" value="Zn peptidases"/>
    <property type="match status" value="1"/>
</dbReference>
<gene>
    <name evidence="6" type="ORF">NDN08_006583</name>
</gene>
<dbReference type="GO" id="GO:0030145">
    <property type="term" value="F:manganese ion binding"/>
    <property type="evidence" value="ECO:0007669"/>
    <property type="project" value="InterPro"/>
</dbReference>
<dbReference type="Pfam" id="PF21337">
    <property type="entry name" value="Peptidase_M17_N_1"/>
    <property type="match status" value="1"/>
</dbReference>
<dbReference type="AlphaFoldDB" id="A0AAV8UI09"/>
<dbReference type="PANTHER" id="PTHR11963">
    <property type="entry name" value="LEUCINE AMINOPEPTIDASE-RELATED"/>
    <property type="match status" value="1"/>
</dbReference>
<dbReference type="PRINTS" id="PR00481">
    <property type="entry name" value="LAMNOPPTDASE"/>
</dbReference>
<dbReference type="SUPFAM" id="SSF53187">
    <property type="entry name" value="Zn-dependent exopeptidases"/>
    <property type="match status" value="1"/>
</dbReference>
<dbReference type="InterPro" id="IPR043472">
    <property type="entry name" value="Macro_dom-like"/>
</dbReference>
<name>A0AAV8UI09_9RHOD</name>
<dbReference type="Pfam" id="PF00883">
    <property type="entry name" value="Peptidase_M17"/>
    <property type="match status" value="1"/>
</dbReference>
<accession>A0AAV8UI09</accession>
<evidence type="ECO:0000256" key="2">
    <source>
        <dbReference type="ARBA" id="ARBA00022438"/>
    </source>
</evidence>
<keyword evidence="7" id="KW-1185">Reference proteome</keyword>
<keyword evidence="3" id="KW-0645">Protease</keyword>
<feature type="domain" description="Cytosol aminopeptidase" evidence="5">
    <location>
        <begin position="366"/>
        <end position="373"/>
    </location>
</feature>
<comment type="similarity">
    <text evidence="1">Belongs to the peptidase M17 family.</text>
</comment>
<dbReference type="InterPro" id="IPR011356">
    <property type="entry name" value="Leucine_aapep/pepB"/>
</dbReference>
<dbReference type="EMBL" id="JAMWBK010000009">
    <property type="protein sequence ID" value="KAJ8902175.1"/>
    <property type="molecule type" value="Genomic_DNA"/>
</dbReference>
<evidence type="ECO:0000256" key="1">
    <source>
        <dbReference type="ARBA" id="ARBA00009528"/>
    </source>
</evidence>
<evidence type="ECO:0000256" key="4">
    <source>
        <dbReference type="ARBA" id="ARBA00022801"/>
    </source>
</evidence>
<reference evidence="6 7" key="1">
    <citation type="journal article" date="2023" name="Nat. Commun.">
        <title>Origin of minicircular mitochondrial genomes in red algae.</title>
        <authorList>
            <person name="Lee Y."/>
            <person name="Cho C.H."/>
            <person name="Lee Y.M."/>
            <person name="Park S.I."/>
            <person name="Yang J.H."/>
            <person name="West J.A."/>
            <person name="Bhattacharya D."/>
            <person name="Yoon H.S."/>
        </authorList>
    </citation>
    <scope>NUCLEOTIDE SEQUENCE [LARGE SCALE GENOMIC DNA]</scope>
    <source>
        <strain evidence="6 7">CCMP1338</strain>
        <tissue evidence="6">Whole cell</tissue>
    </source>
</reference>
<dbReference type="InterPro" id="IPR000819">
    <property type="entry name" value="Peptidase_M17_C"/>
</dbReference>
<dbReference type="Proteomes" id="UP001157974">
    <property type="component" value="Unassembled WGS sequence"/>
</dbReference>
<sequence length="519" mass="56626">MDTAFVSPLRLFRTTAKAATAKRRCTVVAKAVESCGEDCVENMSRFTALFEKDRSDTIPIRALSSDEYDAWVRSQPAGMDAWLSANRFSSKKAGSIAVVPFMGGSEGVDDGKVVSEVILSTGSAKSEPWTYADLPKKLPPNACYEVTGNFDEDALSLGWALGGYEFKKYKSQNKSTKKNTKPPTLKFWPKDRTAAAIRSTYLARDLINHPAEDMTPSQLENAIRALGERYAARTESIVGDALLETKFPMIHAVGRAARSAGCEPRLIDLRYNSERTELPLVTVVGKGVCYDTGGLDIKPPAGMRNMKKDMGGAATAMGLAGMIMETNPPLRVRLLIPAVENSISGEAYRPGDVLQSRKGITTEIENTDAEGRLILADALHYACEEKPDLLIDFATLTGAQRVALGVEIPGSFCSNEEDGRVLQDQSRGENDLVWQLPLHAPYRKMLDSSIADMKNCSTGGFAGAITAALYLKEFVSKPTRWIHIDHMGFNPSSKPGRPEGGEAQGMRALFKFIMNTFNV</sequence>
<evidence type="ECO:0000259" key="5">
    <source>
        <dbReference type="PROSITE" id="PS00631"/>
    </source>
</evidence>
<keyword evidence="4" id="KW-0378">Hydrolase</keyword>
<dbReference type="Gene3D" id="3.40.220.10">
    <property type="entry name" value="Leucine Aminopeptidase, subunit E, domain 1"/>
    <property type="match status" value="1"/>
</dbReference>
<dbReference type="InterPro" id="IPR048816">
    <property type="entry name" value="Peptidase_M17_N_1"/>
</dbReference>
<evidence type="ECO:0000256" key="3">
    <source>
        <dbReference type="ARBA" id="ARBA00022670"/>
    </source>
</evidence>
<proteinExistence type="inferred from homology"/>
<evidence type="ECO:0000313" key="7">
    <source>
        <dbReference type="Proteomes" id="UP001157974"/>
    </source>
</evidence>
<organism evidence="6 7">
    <name type="scientific">Rhodosorus marinus</name>
    <dbReference type="NCBI Taxonomy" id="101924"/>
    <lineage>
        <taxon>Eukaryota</taxon>
        <taxon>Rhodophyta</taxon>
        <taxon>Stylonematophyceae</taxon>
        <taxon>Stylonematales</taxon>
        <taxon>Stylonemataceae</taxon>
        <taxon>Rhodosorus</taxon>
    </lineage>
</organism>
<comment type="caution">
    <text evidence="6">The sequence shown here is derived from an EMBL/GenBank/DDBJ whole genome shotgun (WGS) entry which is preliminary data.</text>
</comment>
<dbReference type="GO" id="GO:0070006">
    <property type="term" value="F:metalloaminopeptidase activity"/>
    <property type="evidence" value="ECO:0007669"/>
    <property type="project" value="InterPro"/>
</dbReference>
<keyword evidence="2" id="KW-0031">Aminopeptidase</keyword>
<protein>
    <recommendedName>
        <fullName evidence="5">Cytosol aminopeptidase domain-containing protein</fullName>
    </recommendedName>
</protein>
<evidence type="ECO:0000313" key="6">
    <source>
        <dbReference type="EMBL" id="KAJ8902175.1"/>
    </source>
</evidence>
<dbReference type="PROSITE" id="PS00631">
    <property type="entry name" value="CYTOSOL_AP"/>
    <property type="match status" value="1"/>
</dbReference>
<dbReference type="CDD" id="cd00433">
    <property type="entry name" value="Peptidase_M17"/>
    <property type="match status" value="1"/>
</dbReference>
<dbReference type="PANTHER" id="PTHR11963:SF20">
    <property type="entry name" value="PEPTIDASE B"/>
    <property type="match status" value="1"/>
</dbReference>